<proteinExistence type="predicted"/>
<dbReference type="EMBL" id="MU826400">
    <property type="protein sequence ID" value="KAJ7376384.1"/>
    <property type="molecule type" value="Genomic_DNA"/>
</dbReference>
<accession>A0A9W9Z8L7</accession>
<gene>
    <name evidence="2" type="ORF">OS493_034906</name>
</gene>
<dbReference type="Proteomes" id="UP001163046">
    <property type="component" value="Unassembled WGS sequence"/>
</dbReference>
<keyword evidence="1" id="KW-0732">Signal</keyword>
<evidence type="ECO:0000313" key="3">
    <source>
        <dbReference type="Proteomes" id="UP001163046"/>
    </source>
</evidence>
<reference evidence="2" key="1">
    <citation type="submission" date="2023-01" db="EMBL/GenBank/DDBJ databases">
        <title>Genome assembly of the deep-sea coral Lophelia pertusa.</title>
        <authorList>
            <person name="Herrera S."/>
            <person name="Cordes E."/>
        </authorList>
    </citation>
    <scope>NUCLEOTIDE SEQUENCE</scope>
    <source>
        <strain evidence="2">USNM1676648</strain>
        <tissue evidence="2">Polyp</tissue>
    </source>
</reference>
<organism evidence="2 3">
    <name type="scientific">Desmophyllum pertusum</name>
    <dbReference type="NCBI Taxonomy" id="174260"/>
    <lineage>
        <taxon>Eukaryota</taxon>
        <taxon>Metazoa</taxon>
        <taxon>Cnidaria</taxon>
        <taxon>Anthozoa</taxon>
        <taxon>Hexacorallia</taxon>
        <taxon>Scleractinia</taxon>
        <taxon>Caryophylliina</taxon>
        <taxon>Caryophylliidae</taxon>
        <taxon>Desmophyllum</taxon>
    </lineage>
</organism>
<dbReference type="OrthoDB" id="5979176at2759"/>
<evidence type="ECO:0000313" key="2">
    <source>
        <dbReference type="EMBL" id="KAJ7376384.1"/>
    </source>
</evidence>
<name>A0A9W9Z8L7_9CNID</name>
<feature type="chain" id="PRO_5040744518" description="Secreted protein" evidence="1">
    <location>
        <begin position="23"/>
        <end position="255"/>
    </location>
</feature>
<dbReference type="AlphaFoldDB" id="A0A9W9Z8L7"/>
<keyword evidence="3" id="KW-1185">Reference proteome</keyword>
<sequence length="255" mass="28644">MKAIITLLRAVAILLLSEKVNSFSSVNVTRLWKNDKFSNPNQTAVSKCLASGQSSSFPDSCRSFQSTDTRAACASSRTCCESCECEDDYPIYLVHLGKCVNVQELHSAVFGQGSNGCGARFEKKGDDDDFRDGRDDKDVCKAKKWTPPLIDFKKSSDPKVKFCRVKPKPDTESCDVEKARYLEYGQWRNITNFKQTFWAKKIKKDIHLQWNDSAVAHLTGNVIIINVSCKQKPKPGRKDFTSCFMFKTAGTHIGQ</sequence>
<evidence type="ECO:0008006" key="4">
    <source>
        <dbReference type="Google" id="ProtNLM"/>
    </source>
</evidence>
<feature type="signal peptide" evidence="1">
    <location>
        <begin position="1"/>
        <end position="22"/>
    </location>
</feature>
<protein>
    <recommendedName>
        <fullName evidence="4">Secreted protein</fullName>
    </recommendedName>
</protein>
<evidence type="ECO:0000256" key="1">
    <source>
        <dbReference type="SAM" id="SignalP"/>
    </source>
</evidence>
<comment type="caution">
    <text evidence="2">The sequence shown here is derived from an EMBL/GenBank/DDBJ whole genome shotgun (WGS) entry which is preliminary data.</text>
</comment>